<sequence>MCSDNKGFLLATTSASFLSRQELPSIDDKGFLTAATRLSFQRWTRTCPSGVHGGVVRKV</sequence>
<accession>A0A4D6M0Y9</accession>
<dbReference type="Proteomes" id="UP000501690">
    <property type="component" value="Linkage Group LG5"/>
</dbReference>
<evidence type="ECO:0000313" key="2">
    <source>
        <dbReference type="Proteomes" id="UP000501690"/>
    </source>
</evidence>
<gene>
    <name evidence="1" type="ORF">DEO72_LG5g2282</name>
</gene>
<keyword evidence="2" id="KW-1185">Reference proteome</keyword>
<dbReference type="AlphaFoldDB" id="A0A4D6M0Y9"/>
<reference evidence="1 2" key="1">
    <citation type="submission" date="2019-04" db="EMBL/GenBank/DDBJ databases">
        <title>An improved genome assembly and genetic linkage map for asparagus bean, Vigna unguiculata ssp. sesquipedialis.</title>
        <authorList>
            <person name="Xia Q."/>
            <person name="Zhang R."/>
            <person name="Dong Y."/>
        </authorList>
    </citation>
    <scope>NUCLEOTIDE SEQUENCE [LARGE SCALE GENOMIC DNA]</scope>
    <source>
        <tissue evidence="1">Leaf</tissue>
    </source>
</reference>
<proteinExistence type="predicted"/>
<evidence type="ECO:0000313" key="1">
    <source>
        <dbReference type="EMBL" id="QCD94201.1"/>
    </source>
</evidence>
<dbReference type="EMBL" id="CP039349">
    <property type="protein sequence ID" value="QCD94201.1"/>
    <property type="molecule type" value="Genomic_DNA"/>
</dbReference>
<organism evidence="1 2">
    <name type="scientific">Vigna unguiculata</name>
    <name type="common">Cowpea</name>
    <dbReference type="NCBI Taxonomy" id="3917"/>
    <lineage>
        <taxon>Eukaryota</taxon>
        <taxon>Viridiplantae</taxon>
        <taxon>Streptophyta</taxon>
        <taxon>Embryophyta</taxon>
        <taxon>Tracheophyta</taxon>
        <taxon>Spermatophyta</taxon>
        <taxon>Magnoliopsida</taxon>
        <taxon>eudicotyledons</taxon>
        <taxon>Gunneridae</taxon>
        <taxon>Pentapetalae</taxon>
        <taxon>rosids</taxon>
        <taxon>fabids</taxon>
        <taxon>Fabales</taxon>
        <taxon>Fabaceae</taxon>
        <taxon>Papilionoideae</taxon>
        <taxon>50 kb inversion clade</taxon>
        <taxon>NPAAA clade</taxon>
        <taxon>indigoferoid/millettioid clade</taxon>
        <taxon>Phaseoleae</taxon>
        <taxon>Vigna</taxon>
    </lineage>
</organism>
<name>A0A4D6M0Y9_VIGUN</name>
<protein>
    <submittedName>
        <fullName evidence="1">Uncharacterized protein</fullName>
    </submittedName>
</protein>